<organism evidence="2 3">
    <name type="scientific">Candidatus Methanoperedens nitratireducens</name>
    <dbReference type="NCBI Taxonomy" id="1392998"/>
    <lineage>
        <taxon>Archaea</taxon>
        <taxon>Methanobacteriati</taxon>
        <taxon>Methanobacteriota</taxon>
        <taxon>Stenosarchaea group</taxon>
        <taxon>Methanomicrobia</taxon>
        <taxon>Methanosarcinales</taxon>
        <taxon>ANME-2 cluster</taxon>
        <taxon>Candidatus Methanoperedentaceae</taxon>
        <taxon>Candidatus Methanoperedens</taxon>
    </lineage>
</organism>
<reference evidence="3" key="1">
    <citation type="submission" date="2017-06" db="EMBL/GenBank/DDBJ databases">
        <authorList>
            <person name="Cremers G."/>
        </authorList>
    </citation>
    <scope>NUCLEOTIDE SEQUENCE [LARGE SCALE GENOMIC DNA]</scope>
</reference>
<dbReference type="GO" id="GO:0006777">
    <property type="term" value="P:Mo-molybdopterin cofactor biosynthetic process"/>
    <property type="evidence" value="ECO:0007669"/>
    <property type="project" value="InterPro"/>
</dbReference>
<evidence type="ECO:0000313" key="3">
    <source>
        <dbReference type="Proteomes" id="UP000218615"/>
    </source>
</evidence>
<dbReference type="OrthoDB" id="9014at2157"/>
<keyword evidence="3" id="KW-1185">Reference proteome</keyword>
<gene>
    <name evidence="2" type="ORF">MNV_120010</name>
</gene>
<dbReference type="AlphaFoldDB" id="A0A284VJK5"/>
<dbReference type="InterPro" id="IPR052539">
    <property type="entry name" value="MGD_biosynthesis_adapter"/>
</dbReference>
<dbReference type="EMBL" id="FZMP01000024">
    <property type="protein sequence ID" value="SNQ59443.1"/>
    <property type="molecule type" value="Genomic_DNA"/>
</dbReference>
<dbReference type="Proteomes" id="UP000218615">
    <property type="component" value="Unassembled WGS sequence"/>
</dbReference>
<dbReference type="PANTHER" id="PTHR40072:SF1">
    <property type="entry name" value="MOLYBDOPTERIN-GUANINE DINUCLEOTIDE BIOSYNTHESIS ADAPTER PROTEIN"/>
    <property type="match status" value="1"/>
</dbReference>
<accession>A0A284VJK5</accession>
<sequence length="157" mass="17299">MTPPVICIVGKSKSEKTRLMEELVKELKSRGLRVGALKHHKHDDFEMDKEGKDTWKYAKAGADTVAISSPVKLAVIKNVKGEIELGEILDRYFADNDIVLADGFALSDKPRIILADSSGDIETFKRGCEVVAVVGKTGLEINDIDSIVERILGFSKR</sequence>
<dbReference type="SUPFAM" id="SSF52540">
    <property type="entry name" value="P-loop containing nucleoside triphosphate hydrolases"/>
    <property type="match status" value="1"/>
</dbReference>
<dbReference type="Gene3D" id="3.40.50.300">
    <property type="entry name" value="P-loop containing nucleotide triphosphate hydrolases"/>
    <property type="match status" value="1"/>
</dbReference>
<name>A0A284VJK5_9EURY</name>
<dbReference type="NCBIfam" id="TIGR00176">
    <property type="entry name" value="mobB"/>
    <property type="match status" value="1"/>
</dbReference>
<feature type="domain" description="Molybdopterin-guanine dinucleotide biosynthesis protein B (MobB)" evidence="1">
    <location>
        <begin position="5"/>
        <end position="134"/>
    </location>
</feature>
<dbReference type="RefSeq" id="WP_096203816.1">
    <property type="nucleotide sequence ID" value="NZ_FZMP01000024.1"/>
</dbReference>
<dbReference type="Pfam" id="PF03205">
    <property type="entry name" value="MobB"/>
    <property type="match status" value="1"/>
</dbReference>
<proteinExistence type="predicted"/>
<evidence type="ECO:0000313" key="2">
    <source>
        <dbReference type="EMBL" id="SNQ59443.1"/>
    </source>
</evidence>
<dbReference type="InterPro" id="IPR004435">
    <property type="entry name" value="MobB_dom"/>
</dbReference>
<dbReference type="PANTHER" id="PTHR40072">
    <property type="entry name" value="MOLYBDOPTERIN-GUANINE DINUCLEOTIDE BIOSYNTHESIS ADAPTER PROTEIN-RELATED"/>
    <property type="match status" value="1"/>
</dbReference>
<dbReference type="GO" id="GO:0005525">
    <property type="term" value="F:GTP binding"/>
    <property type="evidence" value="ECO:0007669"/>
    <property type="project" value="InterPro"/>
</dbReference>
<evidence type="ECO:0000259" key="1">
    <source>
        <dbReference type="Pfam" id="PF03205"/>
    </source>
</evidence>
<protein>
    <recommendedName>
        <fullName evidence="1">Molybdopterin-guanine dinucleotide biosynthesis protein B (MobB) domain-containing protein</fullName>
    </recommendedName>
</protein>
<dbReference type="STRING" id="1392998.ANME2D_01588"/>
<dbReference type="InterPro" id="IPR027417">
    <property type="entry name" value="P-loop_NTPase"/>
</dbReference>